<name>A0A452XUN0_AEGTS</name>
<protein>
    <submittedName>
        <fullName evidence="1">Uncharacterized protein</fullName>
    </submittedName>
</protein>
<dbReference type="Gramene" id="AET1Gv20168500.9">
    <property type="protein sequence ID" value="AET1Gv20168500.9"/>
    <property type="gene ID" value="AET1Gv20168500"/>
</dbReference>
<reference evidence="1" key="3">
    <citation type="journal article" date="2017" name="Nature">
        <title>Genome sequence of the progenitor of the wheat D genome Aegilops tauschii.</title>
        <authorList>
            <person name="Luo M.C."/>
            <person name="Gu Y.Q."/>
            <person name="Puiu D."/>
            <person name="Wang H."/>
            <person name="Twardziok S.O."/>
            <person name="Deal K.R."/>
            <person name="Huo N."/>
            <person name="Zhu T."/>
            <person name="Wang L."/>
            <person name="Wang Y."/>
            <person name="McGuire P.E."/>
            <person name="Liu S."/>
            <person name="Long H."/>
            <person name="Ramasamy R.K."/>
            <person name="Rodriguez J.C."/>
            <person name="Van S.L."/>
            <person name="Yuan L."/>
            <person name="Wang Z."/>
            <person name="Xia Z."/>
            <person name="Xiao L."/>
            <person name="Anderson O.D."/>
            <person name="Ouyang S."/>
            <person name="Liang Y."/>
            <person name="Zimin A.V."/>
            <person name="Pertea G."/>
            <person name="Qi P."/>
            <person name="Bennetzen J.L."/>
            <person name="Dai X."/>
            <person name="Dawson M.W."/>
            <person name="Muller H.G."/>
            <person name="Kugler K."/>
            <person name="Rivarola-Duarte L."/>
            <person name="Spannagl M."/>
            <person name="Mayer K.F.X."/>
            <person name="Lu F.H."/>
            <person name="Bevan M.W."/>
            <person name="Leroy P."/>
            <person name="Li P."/>
            <person name="You F.M."/>
            <person name="Sun Q."/>
            <person name="Liu Z."/>
            <person name="Lyons E."/>
            <person name="Wicker T."/>
            <person name="Salzberg S.L."/>
            <person name="Devos K.M."/>
            <person name="Dvorak J."/>
        </authorList>
    </citation>
    <scope>NUCLEOTIDE SEQUENCE [LARGE SCALE GENOMIC DNA]</scope>
    <source>
        <strain evidence="1">cv. AL8/78</strain>
    </source>
</reference>
<organism evidence="1 2">
    <name type="scientific">Aegilops tauschii subsp. strangulata</name>
    <name type="common">Goatgrass</name>
    <dbReference type="NCBI Taxonomy" id="200361"/>
    <lineage>
        <taxon>Eukaryota</taxon>
        <taxon>Viridiplantae</taxon>
        <taxon>Streptophyta</taxon>
        <taxon>Embryophyta</taxon>
        <taxon>Tracheophyta</taxon>
        <taxon>Spermatophyta</taxon>
        <taxon>Magnoliopsida</taxon>
        <taxon>Liliopsida</taxon>
        <taxon>Poales</taxon>
        <taxon>Poaceae</taxon>
        <taxon>BOP clade</taxon>
        <taxon>Pooideae</taxon>
        <taxon>Triticodae</taxon>
        <taxon>Triticeae</taxon>
        <taxon>Triticinae</taxon>
        <taxon>Aegilops</taxon>
    </lineage>
</organism>
<accession>A0A452XUN0</accession>
<proteinExistence type="predicted"/>
<keyword evidence="2" id="KW-1185">Reference proteome</keyword>
<dbReference type="EnsemblPlants" id="AET1Gv20168500.9">
    <property type="protein sequence ID" value="AET1Gv20168500.9"/>
    <property type="gene ID" value="AET1Gv20168500"/>
</dbReference>
<dbReference type="Proteomes" id="UP000015105">
    <property type="component" value="Chromosome 1D"/>
</dbReference>
<reference evidence="1" key="5">
    <citation type="journal article" date="2021" name="G3 (Bethesda)">
        <title>Aegilops tauschii genome assembly Aet v5.0 features greater sequence contiguity and improved annotation.</title>
        <authorList>
            <person name="Wang L."/>
            <person name="Zhu T."/>
            <person name="Rodriguez J.C."/>
            <person name="Deal K.R."/>
            <person name="Dubcovsky J."/>
            <person name="McGuire P.E."/>
            <person name="Lux T."/>
            <person name="Spannagl M."/>
            <person name="Mayer K.F.X."/>
            <person name="Baldrich P."/>
            <person name="Meyers B.C."/>
            <person name="Huo N."/>
            <person name="Gu Y.Q."/>
            <person name="Zhou H."/>
            <person name="Devos K.M."/>
            <person name="Bennetzen J.L."/>
            <person name="Unver T."/>
            <person name="Budak H."/>
            <person name="Gulick P.J."/>
            <person name="Galiba G."/>
            <person name="Kalapos B."/>
            <person name="Nelson D.R."/>
            <person name="Li P."/>
            <person name="You F.M."/>
            <person name="Luo M.C."/>
            <person name="Dvorak J."/>
        </authorList>
    </citation>
    <scope>NUCLEOTIDE SEQUENCE [LARGE SCALE GENOMIC DNA]</scope>
    <source>
        <strain evidence="1">cv. AL8/78</strain>
    </source>
</reference>
<dbReference type="AlphaFoldDB" id="A0A452XUN0"/>
<evidence type="ECO:0000313" key="1">
    <source>
        <dbReference type="EnsemblPlants" id="AET1Gv20168500.9"/>
    </source>
</evidence>
<evidence type="ECO:0000313" key="2">
    <source>
        <dbReference type="Proteomes" id="UP000015105"/>
    </source>
</evidence>
<reference evidence="1" key="4">
    <citation type="submission" date="2019-03" db="UniProtKB">
        <authorList>
            <consortium name="EnsemblPlants"/>
        </authorList>
    </citation>
    <scope>IDENTIFICATION</scope>
</reference>
<sequence length="33" mass="3692">MISSKPSLPVRILSIFHNYDTGLCKFGDYSCQA</sequence>
<reference evidence="2" key="2">
    <citation type="journal article" date="2017" name="Nat. Plants">
        <title>The Aegilops tauschii genome reveals multiple impacts of transposons.</title>
        <authorList>
            <person name="Zhao G."/>
            <person name="Zou C."/>
            <person name="Li K."/>
            <person name="Wang K."/>
            <person name="Li T."/>
            <person name="Gao L."/>
            <person name="Zhang X."/>
            <person name="Wang H."/>
            <person name="Yang Z."/>
            <person name="Liu X."/>
            <person name="Jiang W."/>
            <person name="Mao L."/>
            <person name="Kong X."/>
            <person name="Jiao Y."/>
            <person name="Jia J."/>
        </authorList>
    </citation>
    <scope>NUCLEOTIDE SEQUENCE [LARGE SCALE GENOMIC DNA]</scope>
    <source>
        <strain evidence="2">cv. AL8/78</strain>
    </source>
</reference>
<reference evidence="2" key="1">
    <citation type="journal article" date="2014" name="Science">
        <title>Ancient hybridizations among the ancestral genomes of bread wheat.</title>
        <authorList>
            <consortium name="International Wheat Genome Sequencing Consortium,"/>
            <person name="Marcussen T."/>
            <person name="Sandve S.R."/>
            <person name="Heier L."/>
            <person name="Spannagl M."/>
            <person name="Pfeifer M."/>
            <person name="Jakobsen K.S."/>
            <person name="Wulff B.B."/>
            <person name="Steuernagel B."/>
            <person name="Mayer K.F."/>
            <person name="Olsen O.A."/>
        </authorList>
    </citation>
    <scope>NUCLEOTIDE SEQUENCE [LARGE SCALE GENOMIC DNA]</scope>
    <source>
        <strain evidence="2">cv. AL8/78</strain>
    </source>
</reference>